<dbReference type="Proteomes" id="UP000244073">
    <property type="component" value="Unassembled WGS sequence"/>
</dbReference>
<reference evidence="2 3" key="1">
    <citation type="journal article" date="2018" name="Proc. Natl. Acad. Sci. U.S.A.">
        <title>Linking secondary metabolites to gene clusters through genome sequencing of six diverse Aspergillus species.</title>
        <authorList>
            <person name="Kaerboelling I."/>
            <person name="Vesth T.C."/>
            <person name="Frisvad J.C."/>
            <person name="Nybo J.L."/>
            <person name="Theobald S."/>
            <person name="Kuo A."/>
            <person name="Bowyer P."/>
            <person name="Matsuda Y."/>
            <person name="Mondo S."/>
            <person name="Lyhne E.K."/>
            <person name="Kogle M.E."/>
            <person name="Clum A."/>
            <person name="Lipzen A."/>
            <person name="Salamov A."/>
            <person name="Ngan C.Y."/>
            <person name="Daum C."/>
            <person name="Chiniquy J."/>
            <person name="Barry K."/>
            <person name="LaButti K."/>
            <person name="Haridas S."/>
            <person name="Simmons B.A."/>
            <person name="Magnuson J.K."/>
            <person name="Mortensen U.H."/>
            <person name="Larsen T.O."/>
            <person name="Grigoriev I.V."/>
            <person name="Baker S.E."/>
            <person name="Andersen M.R."/>
        </authorList>
    </citation>
    <scope>NUCLEOTIDE SEQUENCE [LARGE SCALE GENOMIC DNA]</scope>
    <source>
        <strain evidence="2 3">IBT 24754</strain>
    </source>
</reference>
<proteinExistence type="predicted"/>
<evidence type="ECO:0000256" key="1">
    <source>
        <dbReference type="SAM" id="SignalP"/>
    </source>
</evidence>
<keyword evidence="1" id="KW-0732">Signal</keyword>
<dbReference type="RefSeq" id="XP_040755063.1">
    <property type="nucleotide sequence ID" value="XM_040900457.1"/>
</dbReference>
<evidence type="ECO:0000313" key="3">
    <source>
        <dbReference type="Proteomes" id="UP000244073"/>
    </source>
</evidence>
<gene>
    <name evidence="2" type="ORF">P175DRAFT_0552985</name>
</gene>
<dbReference type="OrthoDB" id="4831104at2759"/>
<evidence type="ECO:0000313" key="2">
    <source>
        <dbReference type="EMBL" id="PTU23671.1"/>
    </source>
</evidence>
<comment type="caution">
    <text evidence="2">The sequence shown here is derived from an EMBL/GenBank/DDBJ whole genome shotgun (WGS) entry which is preliminary data.</text>
</comment>
<feature type="signal peptide" evidence="1">
    <location>
        <begin position="1"/>
        <end position="20"/>
    </location>
</feature>
<dbReference type="GeneID" id="63817341"/>
<organism evidence="2 3">
    <name type="scientific">Aspergillus ochraceoroseus IBT 24754</name>
    <dbReference type="NCBI Taxonomy" id="1392256"/>
    <lineage>
        <taxon>Eukaryota</taxon>
        <taxon>Fungi</taxon>
        <taxon>Dikarya</taxon>
        <taxon>Ascomycota</taxon>
        <taxon>Pezizomycotina</taxon>
        <taxon>Eurotiomycetes</taxon>
        <taxon>Eurotiomycetidae</taxon>
        <taxon>Eurotiales</taxon>
        <taxon>Aspergillaceae</taxon>
        <taxon>Aspergillus</taxon>
        <taxon>Aspergillus subgen. Nidulantes</taxon>
    </lineage>
</organism>
<dbReference type="EMBL" id="MSFN02000001">
    <property type="protein sequence ID" value="PTU23671.1"/>
    <property type="molecule type" value="Genomic_DNA"/>
</dbReference>
<sequence length="342" mass="37479">MLLLAQRLLLGISFPGIVIAQQAQAKCASGGQTGAAAYSDCCPGVGNSPVTFGKKQYQVVCDKEIKFAATRQPNPLSCAQACNLDPNCVTAYWMDTVGGICTLYVTSNPAVAGTKTMALIPLHEDENECNKKITDAVKQCQKDKDTECNRKIKQCQQDKDTECNRKIKQCQQDKDTECNRMIKQCQQDKDTECNRKIKQCQQDKDTECNRKINDAKRKECQRCRKTCPKCPKCPKPPKTEKPKAPIIPGCGAGTVHGPYPGGHYYASYVGCTGGGNPSGALRISSNQQQMDVCVQMCLRNPSCVLAIREHARSTGMASRCSMKSTRAATFAKSDNDLILKIK</sequence>
<protein>
    <recommendedName>
        <fullName evidence="4">Apple domain-containing protein</fullName>
    </recommendedName>
</protein>
<dbReference type="VEuPathDB" id="FungiDB:P175DRAFT_0552985"/>
<name>A0A2T5M556_9EURO</name>
<evidence type="ECO:0008006" key="4">
    <source>
        <dbReference type="Google" id="ProtNLM"/>
    </source>
</evidence>
<feature type="chain" id="PRO_5015742022" description="Apple domain-containing protein" evidence="1">
    <location>
        <begin position="21"/>
        <end position="342"/>
    </location>
</feature>
<accession>A0A2T5M556</accession>
<dbReference type="AlphaFoldDB" id="A0A2T5M556"/>